<dbReference type="GO" id="GO:0030163">
    <property type="term" value="P:protein catabolic process"/>
    <property type="evidence" value="ECO:0007669"/>
    <property type="project" value="UniProtKB-ARBA"/>
</dbReference>
<evidence type="ECO:0000256" key="7">
    <source>
        <dbReference type="ARBA" id="ARBA00022801"/>
    </source>
</evidence>
<evidence type="ECO:0000256" key="13">
    <source>
        <dbReference type="SAM" id="SignalP"/>
    </source>
</evidence>
<dbReference type="GO" id="GO:0042391">
    <property type="term" value="P:regulation of membrane potential"/>
    <property type="evidence" value="ECO:0007669"/>
    <property type="project" value="UniProtKB-ARBA"/>
</dbReference>
<dbReference type="PRINTS" id="PR00843">
    <property type="entry name" value="GLHYDRLASE30"/>
</dbReference>
<evidence type="ECO:0000256" key="3">
    <source>
        <dbReference type="ARBA" id="ARBA00004991"/>
    </source>
</evidence>
<gene>
    <name evidence="16" type="ORF">Fcan01_08216</name>
</gene>
<dbReference type="GO" id="GO:0016758">
    <property type="term" value="F:hexosyltransferase activity"/>
    <property type="evidence" value="ECO:0007669"/>
    <property type="project" value="UniProtKB-ARBA"/>
</dbReference>
<dbReference type="Pfam" id="PF02055">
    <property type="entry name" value="Glyco_hydro_30"/>
    <property type="match status" value="1"/>
</dbReference>
<organism evidence="16 17">
    <name type="scientific">Folsomia candida</name>
    <name type="common">Springtail</name>
    <dbReference type="NCBI Taxonomy" id="158441"/>
    <lineage>
        <taxon>Eukaryota</taxon>
        <taxon>Metazoa</taxon>
        <taxon>Ecdysozoa</taxon>
        <taxon>Arthropoda</taxon>
        <taxon>Hexapoda</taxon>
        <taxon>Collembola</taxon>
        <taxon>Entomobryomorpha</taxon>
        <taxon>Isotomoidea</taxon>
        <taxon>Isotomidae</taxon>
        <taxon>Proisotominae</taxon>
        <taxon>Folsomia</taxon>
    </lineage>
</organism>
<dbReference type="GO" id="GO:0008202">
    <property type="term" value="P:steroid metabolic process"/>
    <property type="evidence" value="ECO:0007669"/>
    <property type="project" value="UniProtKB-ARBA"/>
</dbReference>
<keyword evidence="7 12" id="KW-0378">Hydrolase</keyword>
<dbReference type="PANTHER" id="PTHR11069:SF23">
    <property type="entry name" value="LYSOSOMAL ACID GLUCOSYLCERAMIDASE"/>
    <property type="match status" value="1"/>
</dbReference>
<accession>A0A226EKU6</accession>
<evidence type="ECO:0000256" key="4">
    <source>
        <dbReference type="ARBA" id="ARBA00005382"/>
    </source>
</evidence>
<feature type="chain" id="PRO_5013325179" description="Glucosylceramidase" evidence="13">
    <location>
        <begin position="25"/>
        <end position="805"/>
    </location>
</feature>
<dbReference type="GO" id="GO:0051246">
    <property type="term" value="P:regulation of protein metabolic process"/>
    <property type="evidence" value="ECO:0007669"/>
    <property type="project" value="UniProtKB-ARBA"/>
</dbReference>
<dbReference type="STRING" id="158441.A0A226EKU6"/>
<feature type="signal peptide" evidence="13">
    <location>
        <begin position="1"/>
        <end position="24"/>
    </location>
</feature>
<dbReference type="GO" id="GO:0006066">
    <property type="term" value="P:alcohol metabolic process"/>
    <property type="evidence" value="ECO:0007669"/>
    <property type="project" value="UniProtKB-ARBA"/>
</dbReference>
<comment type="pathway">
    <text evidence="2">Lipid metabolism; sphingolipid metabolism.</text>
</comment>
<evidence type="ECO:0000313" key="16">
    <source>
        <dbReference type="EMBL" id="OXA58323.1"/>
    </source>
</evidence>
<dbReference type="InterPro" id="IPR001139">
    <property type="entry name" value="Glyco_hydro_30"/>
</dbReference>
<evidence type="ECO:0000256" key="2">
    <source>
        <dbReference type="ARBA" id="ARBA00004760"/>
    </source>
</evidence>
<comment type="catalytic activity">
    <reaction evidence="1">
        <text>a beta-D-glucosyl-(1&lt;-&gt;1')-N-acylsphing-4-enine + H2O = an N-acylsphing-4-enine + D-glucose</text>
        <dbReference type="Rhea" id="RHEA:13269"/>
        <dbReference type="ChEBI" id="CHEBI:4167"/>
        <dbReference type="ChEBI" id="CHEBI:15377"/>
        <dbReference type="ChEBI" id="CHEBI:22801"/>
        <dbReference type="ChEBI" id="CHEBI:52639"/>
        <dbReference type="EC" id="3.2.1.45"/>
    </reaction>
    <physiologicalReaction direction="left-to-right" evidence="1">
        <dbReference type="Rhea" id="RHEA:13270"/>
    </physiologicalReaction>
</comment>
<keyword evidence="9 12" id="KW-0443">Lipid metabolism</keyword>
<keyword evidence="17" id="KW-1185">Reference proteome</keyword>
<evidence type="ECO:0000256" key="1">
    <source>
        <dbReference type="ARBA" id="ARBA00001013"/>
    </source>
</evidence>
<protein>
    <recommendedName>
        <fullName evidence="5 12">Glucosylceramidase</fullName>
        <ecNumber evidence="5 12">3.2.1.45</ecNumber>
    </recommendedName>
</protein>
<dbReference type="Gene3D" id="3.20.20.80">
    <property type="entry name" value="Glycosidases"/>
    <property type="match status" value="1"/>
</dbReference>
<sequence>MNFLGSAGHVLAILFGLFVGQNVALECIPESFGESSVVCVCNSSYCDTLDHLNTLDGGTFVTYATTKNGLRFLRTAPNSIEWTDDSGNDLKVTVYSGGKHYQKIVGFGGAFTDATGINIGHHDQNLQQLIIDQYFGESGLEYNIGRVPMGGADFSDRAYTYAEVENDTELASFALTSDDFNLKIPYIKEALKRKPDLKLFASVWTAPPWMKNNNAYIGKGKLKPEYYQVWANYFVKFLQEYDKQNLTFWAISTQNEPLHGIVFDMGFNCMGWTADEQRDWIKMHLGPTLDASKFKDIKVIMFDDQRLHLKNYTEEILSDADAAKYISGIGVHWYTDSFVPPDILSTTHYNFPDYFLLATEACAGAMPLQGPDVILGSWERAVNYASDIISDMNNFVAGWIDWNLVLDLSGGPNWAENFVDAPIISDKDLNLIYKQPIYYALGHFSKFIPENSIRIRHSKDNSTAFAGVEILSCLRPDGMVSVILLNRVNTVKKITIINDSGIRNQQGFINMELLPNSISTLVYNPDINVSSTRPADTTYRWSDSLSASTAVQSVTGSIQFKYNETTTDTEHVCAWTVSGSLASQYSRYDITIQQLNGYACDASTTRVAVSHFSLWAQDVTAVETWNCGGPQQWRAVPGTVFIIVWKTTLLKNMSGFQVNWAPSGDRLDHMGVRTTAYSWGKPSVDPLPYYASGFFTEEVATHVFPKGNNTKGYELEIEFQTLRLDQCGDEELDSGPCFGKNNSTLLVCTIEEDGKLKLGARFYEEQLPEDAPVISSPWGLVILVWSGDFYRAGGRFQMVYRSVRI</sequence>
<evidence type="ECO:0000256" key="5">
    <source>
        <dbReference type="ARBA" id="ARBA00012658"/>
    </source>
</evidence>
<evidence type="ECO:0000256" key="10">
    <source>
        <dbReference type="ARBA" id="ARBA00050474"/>
    </source>
</evidence>
<dbReference type="GO" id="GO:0007040">
    <property type="term" value="P:lysosome organization"/>
    <property type="evidence" value="ECO:0007669"/>
    <property type="project" value="UniProtKB-ARBA"/>
</dbReference>
<dbReference type="InterPro" id="IPR033453">
    <property type="entry name" value="Glyco_hydro_30_TIM-barrel"/>
</dbReference>
<evidence type="ECO:0000256" key="11">
    <source>
        <dbReference type="ARBA" id="ARBA00051345"/>
    </source>
</evidence>
<keyword evidence="6 13" id="KW-0732">Signal</keyword>
<evidence type="ECO:0000256" key="12">
    <source>
        <dbReference type="RuleBase" id="RU361188"/>
    </source>
</evidence>
<comment type="pathway">
    <text evidence="3">Sphingolipid metabolism.</text>
</comment>
<comment type="catalytic activity">
    <reaction evidence="10">
        <text>a beta-D-glucosylceramide + H2O = an N-acyl-sphingoid base + D-glucose</text>
        <dbReference type="Rhea" id="RHEA:81447"/>
        <dbReference type="ChEBI" id="CHEBI:4167"/>
        <dbReference type="ChEBI" id="CHEBI:15377"/>
        <dbReference type="ChEBI" id="CHEBI:83264"/>
        <dbReference type="ChEBI" id="CHEBI:83273"/>
    </reaction>
    <physiologicalReaction direction="left-to-right" evidence="10">
        <dbReference type="Rhea" id="RHEA:81448"/>
    </physiologicalReaction>
</comment>
<dbReference type="GO" id="GO:0005774">
    <property type="term" value="C:vacuolar membrane"/>
    <property type="evidence" value="ECO:0007669"/>
    <property type="project" value="UniProtKB-ARBA"/>
</dbReference>
<dbReference type="Proteomes" id="UP000198287">
    <property type="component" value="Unassembled WGS sequence"/>
</dbReference>
<feature type="domain" description="Glycosyl hydrolase family 30 beta sandwich" evidence="15">
    <location>
        <begin position="452"/>
        <end position="521"/>
    </location>
</feature>
<evidence type="ECO:0000256" key="6">
    <source>
        <dbReference type="ARBA" id="ARBA00022729"/>
    </source>
</evidence>
<dbReference type="GO" id="GO:0010605">
    <property type="term" value="P:negative regulation of macromolecule metabolic process"/>
    <property type="evidence" value="ECO:0007669"/>
    <property type="project" value="UniProtKB-ARBA"/>
</dbReference>
<dbReference type="GO" id="GO:0005764">
    <property type="term" value="C:lysosome"/>
    <property type="evidence" value="ECO:0007669"/>
    <property type="project" value="UniProtKB-ARBA"/>
</dbReference>
<comment type="catalytic activity">
    <reaction evidence="11">
        <text>an N-acyl-1-beta-D-glucosyl-15-methylhexadecasphing-4-enine + H2O = an N-acyl-15-methylhexadecasphing-4-enine + D-glucose</text>
        <dbReference type="Rhea" id="RHEA:34755"/>
        <dbReference type="ChEBI" id="CHEBI:4167"/>
        <dbReference type="ChEBI" id="CHEBI:15377"/>
        <dbReference type="ChEBI" id="CHEBI:70815"/>
        <dbReference type="ChEBI" id="CHEBI:70846"/>
    </reaction>
    <physiologicalReaction direction="left-to-right" evidence="11">
        <dbReference type="Rhea" id="RHEA:34756"/>
    </physiologicalReaction>
</comment>
<dbReference type="FunFam" id="3.20.20.80:FF:000030">
    <property type="entry name" value="Lysosomal acid glucosylceramidase"/>
    <property type="match status" value="1"/>
</dbReference>
<dbReference type="SUPFAM" id="SSF51011">
    <property type="entry name" value="Glycosyl hydrolase domain"/>
    <property type="match status" value="1"/>
</dbReference>
<dbReference type="AlphaFoldDB" id="A0A226EKU6"/>
<evidence type="ECO:0000256" key="8">
    <source>
        <dbReference type="ARBA" id="ARBA00022919"/>
    </source>
</evidence>
<dbReference type="GO" id="GO:0004348">
    <property type="term" value="F:glucosylceramidase activity"/>
    <property type="evidence" value="ECO:0007669"/>
    <property type="project" value="UniProtKB-EC"/>
</dbReference>
<dbReference type="PANTHER" id="PTHR11069">
    <property type="entry name" value="GLUCOSYLCERAMIDASE"/>
    <property type="match status" value="1"/>
</dbReference>
<comment type="caution">
    <text evidence="16">The sequence shown here is derived from an EMBL/GenBank/DDBJ whole genome shotgun (WGS) entry which is preliminary data.</text>
</comment>
<dbReference type="GO" id="GO:0005102">
    <property type="term" value="F:signaling receptor binding"/>
    <property type="evidence" value="ECO:0007669"/>
    <property type="project" value="UniProtKB-ARBA"/>
</dbReference>
<dbReference type="SUPFAM" id="SSF51445">
    <property type="entry name" value="(Trans)glycosidases"/>
    <property type="match status" value="1"/>
</dbReference>
<dbReference type="InterPro" id="IPR017853">
    <property type="entry name" value="GH"/>
</dbReference>
<dbReference type="OrthoDB" id="2160638at2759"/>
<dbReference type="EC" id="3.2.1.45" evidence="5 12"/>
<dbReference type="EMBL" id="LNIX01000003">
    <property type="protein sequence ID" value="OXA58323.1"/>
    <property type="molecule type" value="Genomic_DNA"/>
</dbReference>
<dbReference type="GO" id="GO:0006914">
    <property type="term" value="P:autophagy"/>
    <property type="evidence" value="ECO:0007669"/>
    <property type="project" value="UniProtKB-ARBA"/>
</dbReference>
<evidence type="ECO:0000256" key="9">
    <source>
        <dbReference type="ARBA" id="ARBA00023098"/>
    </source>
</evidence>
<dbReference type="GO" id="GO:0006680">
    <property type="term" value="P:glucosylceramide catabolic process"/>
    <property type="evidence" value="ECO:0007669"/>
    <property type="project" value="UniProtKB-ARBA"/>
</dbReference>
<dbReference type="InterPro" id="IPR033452">
    <property type="entry name" value="GH30_C"/>
</dbReference>
<dbReference type="Pfam" id="PF17189">
    <property type="entry name" value="Glyco_hydro_30C"/>
    <property type="match status" value="1"/>
</dbReference>
<evidence type="ECO:0000313" key="17">
    <source>
        <dbReference type="Proteomes" id="UP000198287"/>
    </source>
</evidence>
<dbReference type="GO" id="GO:0032006">
    <property type="term" value="P:regulation of TOR signaling"/>
    <property type="evidence" value="ECO:0007669"/>
    <property type="project" value="UniProtKB-ARBA"/>
</dbReference>
<keyword evidence="8 12" id="KW-0746">Sphingolipid metabolism</keyword>
<comment type="similarity">
    <text evidence="4 12">Belongs to the glycosyl hydrolase 30 family.</text>
</comment>
<reference evidence="16 17" key="1">
    <citation type="submission" date="2015-12" db="EMBL/GenBank/DDBJ databases">
        <title>The genome of Folsomia candida.</title>
        <authorList>
            <person name="Faddeeva A."/>
            <person name="Derks M.F."/>
            <person name="Anvar Y."/>
            <person name="Smit S."/>
            <person name="Van Straalen N."/>
            <person name="Roelofs D."/>
        </authorList>
    </citation>
    <scope>NUCLEOTIDE SEQUENCE [LARGE SCALE GENOMIC DNA]</scope>
    <source>
        <strain evidence="16 17">VU population</strain>
        <tissue evidence="16">Whole body</tissue>
    </source>
</reference>
<feature type="domain" description="Glycosyl hydrolase family 30 TIM-barrel" evidence="14">
    <location>
        <begin position="104"/>
        <end position="448"/>
    </location>
</feature>
<name>A0A226EKU6_FOLCA</name>
<keyword evidence="12" id="KW-0326">Glycosidase</keyword>
<evidence type="ECO:0000259" key="14">
    <source>
        <dbReference type="Pfam" id="PF02055"/>
    </source>
</evidence>
<dbReference type="GO" id="GO:0016241">
    <property type="term" value="P:regulation of macroautophagy"/>
    <property type="evidence" value="ECO:0007669"/>
    <property type="project" value="UniProtKB-ARBA"/>
</dbReference>
<proteinExistence type="inferred from homology"/>
<evidence type="ECO:0000259" key="15">
    <source>
        <dbReference type="Pfam" id="PF17189"/>
    </source>
</evidence>